<feature type="domain" description="GST N-terminal" evidence="3">
    <location>
        <begin position="1"/>
        <end position="71"/>
    </location>
</feature>
<dbReference type="GO" id="GO:0043295">
    <property type="term" value="F:glutathione binding"/>
    <property type="evidence" value="ECO:0007669"/>
    <property type="project" value="TreeGrafter"/>
</dbReference>
<organism evidence="4 5">
    <name type="scientific">Multifurca ochricompacta</name>
    <dbReference type="NCBI Taxonomy" id="376703"/>
    <lineage>
        <taxon>Eukaryota</taxon>
        <taxon>Fungi</taxon>
        <taxon>Dikarya</taxon>
        <taxon>Basidiomycota</taxon>
        <taxon>Agaricomycotina</taxon>
        <taxon>Agaricomycetes</taxon>
        <taxon>Russulales</taxon>
        <taxon>Russulaceae</taxon>
        <taxon>Multifurca</taxon>
    </lineage>
</organism>
<dbReference type="GO" id="GO:0006749">
    <property type="term" value="P:glutathione metabolic process"/>
    <property type="evidence" value="ECO:0007669"/>
    <property type="project" value="TreeGrafter"/>
</dbReference>
<evidence type="ECO:0000313" key="5">
    <source>
        <dbReference type="Proteomes" id="UP001203297"/>
    </source>
</evidence>
<evidence type="ECO:0000256" key="1">
    <source>
        <dbReference type="ARBA" id="ARBA00012452"/>
    </source>
</evidence>
<keyword evidence="5" id="KW-1185">Reference proteome</keyword>
<sequence length="71" mass="8045">MSFKLHGFSLSTCTRRVALVAKERNIPYELVPVDLRLSEQKKPTHVAHQPFGQVPYIQVCHCETSPDLTPV</sequence>
<evidence type="ECO:0000256" key="2">
    <source>
        <dbReference type="ARBA" id="ARBA00022679"/>
    </source>
</evidence>
<dbReference type="Pfam" id="PF13409">
    <property type="entry name" value="GST_N_2"/>
    <property type="match status" value="1"/>
</dbReference>
<comment type="caution">
    <text evidence="4">The sequence shown here is derived from an EMBL/GenBank/DDBJ whole genome shotgun (WGS) entry which is preliminary data.</text>
</comment>
<evidence type="ECO:0000259" key="3">
    <source>
        <dbReference type="PROSITE" id="PS50404"/>
    </source>
</evidence>
<dbReference type="PROSITE" id="PS50404">
    <property type="entry name" value="GST_NTER"/>
    <property type="match status" value="1"/>
</dbReference>
<dbReference type="InterPro" id="IPR036249">
    <property type="entry name" value="Thioredoxin-like_sf"/>
</dbReference>
<dbReference type="Gene3D" id="3.40.30.10">
    <property type="entry name" value="Glutaredoxin"/>
    <property type="match status" value="1"/>
</dbReference>
<keyword evidence="2" id="KW-0808">Transferase</keyword>
<dbReference type="EMBL" id="WTXG01000017">
    <property type="protein sequence ID" value="KAI0300725.1"/>
    <property type="molecule type" value="Genomic_DNA"/>
</dbReference>
<reference evidence="4" key="1">
    <citation type="journal article" date="2022" name="New Phytol.">
        <title>Evolutionary transition to the ectomycorrhizal habit in the genomes of a hyperdiverse lineage of mushroom-forming fungi.</title>
        <authorList>
            <person name="Looney B."/>
            <person name="Miyauchi S."/>
            <person name="Morin E."/>
            <person name="Drula E."/>
            <person name="Courty P.E."/>
            <person name="Kohler A."/>
            <person name="Kuo A."/>
            <person name="LaButti K."/>
            <person name="Pangilinan J."/>
            <person name="Lipzen A."/>
            <person name="Riley R."/>
            <person name="Andreopoulos W."/>
            <person name="He G."/>
            <person name="Johnson J."/>
            <person name="Nolan M."/>
            <person name="Tritt A."/>
            <person name="Barry K.W."/>
            <person name="Grigoriev I.V."/>
            <person name="Nagy L.G."/>
            <person name="Hibbett D."/>
            <person name="Henrissat B."/>
            <person name="Matheny P.B."/>
            <person name="Labbe J."/>
            <person name="Martin F.M."/>
        </authorList>
    </citation>
    <scope>NUCLEOTIDE SEQUENCE</scope>
    <source>
        <strain evidence="4">BPL690</strain>
    </source>
</reference>
<dbReference type="Proteomes" id="UP001203297">
    <property type="component" value="Unassembled WGS sequence"/>
</dbReference>
<dbReference type="PANTHER" id="PTHR43900:SF3">
    <property type="entry name" value="GLUTATHIONE S-TRANSFERASE RHO"/>
    <property type="match status" value="1"/>
</dbReference>
<proteinExistence type="predicted"/>
<evidence type="ECO:0000313" key="4">
    <source>
        <dbReference type="EMBL" id="KAI0300725.1"/>
    </source>
</evidence>
<dbReference type="AlphaFoldDB" id="A0AAD4M3Y0"/>
<name>A0AAD4M3Y0_9AGAM</name>
<protein>
    <recommendedName>
        <fullName evidence="1">glutathione transferase</fullName>
        <ecNumber evidence="1">2.5.1.18</ecNumber>
    </recommendedName>
</protein>
<dbReference type="GO" id="GO:0004364">
    <property type="term" value="F:glutathione transferase activity"/>
    <property type="evidence" value="ECO:0007669"/>
    <property type="project" value="UniProtKB-EC"/>
</dbReference>
<dbReference type="GO" id="GO:0005737">
    <property type="term" value="C:cytoplasm"/>
    <property type="evidence" value="ECO:0007669"/>
    <property type="project" value="TreeGrafter"/>
</dbReference>
<dbReference type="PANTHER" id="PTHR43900">
    <property type="entry name" value="GLUTATHIONE S-TRANSFERASE RHO"/>
    <property type="match status" value="1"/>
</dbReference>
<dbReference type="InterPro" id="IPR004045">
    <property type="entry name" value="Glutathione_S-Trfase_N"/>
</dbReference>
<gene>
    <name evidence="4" type="ORF">B0F90DRAFT_1722838</name>
</gene>
<accession>A0AAD4M3Y0</accession>
<dbReference type="EC" id="2.5.1.18" evidence="1"/>
<dbReference type="SUPFAM" id="SSF52833">
    <property type="entry name" value="Thioredoxin-like"/>
    <property type="match status" value="1"/>
</dbReference>